<feature type="region of interest" description="Disordered" evidence="5">
    <location>
        <begin position="300"/>
        <end position="367"/>
    </location>
</feature>
<proteinExistence type="inferred from homology"/>
<dbReference type="EMBL" id="CP159218">
    <property type="protein sequence ID" value="XCG64189.1"/>
    <property type="molecule type" value="Genomic_DNA"/>
</dbReference>
<dbReference type="InterPro" id="IPR017871">
    <property type="entry name" value="ABC_transporter-like_CS"/>
</dbReference>
<feature type="domain" description="ABC transporter" evidence="6">
    <location>
        <begin position="2"/>
        <end position="227"/>
    </location>
</feature>
<dbReference type="InterPro" id="IPR027417">
    <property type="entry name" value="P-loop_NTPase"/>
</dbReference>
<dbReference type="Gene3D" id="3.40.50.300">
    <property type="entry name" value="P-loop containing nucleotide triphosphate hydrolases"/>
    <property type="match status" value="1"/>
</dbReference>
<dbReference type="GO" id="GO:0005524">
    <property type="term" value="F:ATP binding"/>
    <property type="evidence" value="ECO:0007669"/>
    <property type="project" value="UniProtKB-KW"/>
</dbReference>
<name>A0AAU8DPF8_9ACTN</name>
<dbReference type="SMART" id="SM00382">
    <property type="entry name" value="AAA"/>
    <property type="match status" value="1"/>
</dbReference>
<evidence type="ECO:0000259" key="6">
    <source>
        <dbReference type="PROSITE" id="PS50893"/>
    </source>
</evidence>
<comment type="similarity">
    <text evidence="1">Belongs to the ABC transporter superfamily.</text>
</comment>
<keyword evidence="3" id="KW-0547">Nucleotide-binding</keyword>
<accession>A0AAU8DPF8</accession>
<dbReference type="PROSITE" id="PS50893">
    <property type="entry name" value="ABC_TRANSPORTER_2"/>
    <property type="match status" value="1"/>
</dbReference>
<dbReference type="SUPFAM" id="SSF52540">
    <property type="entry name" value="P-loop containing nucleoside triphosphate hydrolases"/>
    <property type="match status" value="1"/>
</dbReference>
<dbReference type="PANTHER" id="PTHR43335">
    <property type="entry name" value="ABC TRANSPORTER, ATP-BINDING PROTEIN"/>
    <property type="match status" value="1"/>
</dbReference>
<gene>
    <name evidence="7" type="ORF">ABLG96_02240</name>
</gene>
<evidence type="ECO:0000313" key="7">
    <source>
        <dbReference type="EMBL" id="XCG64189.1"/>
    </source>
</evidence>
<dbReference type="AlphaFoldDB" id="A0AAU8DPF8"/>
<dbReference type="Pfam" id="PF00005">
    <property type="entry name" value="ABC_tran"/>
    <property type="match status" value="1"/>
</dbReference>
<keyword evidence="4 7" id="KW-0067">ATP-binding</keyword>
<dbReference type="PROSITE" id="PS00211">
    <property type="entry name" value="ABC_TRANSPORTER_1"/>
    <property type="match status" value="1"/>
</dbReference>
<dbReference type="PANTHER" id="PTHR43335:SF4">
    <property type="entry name" value="ABC TRANSPORTER, ATP-BINDING PROTEIN"/>
    <property type="match status" value="1"/>
</dbReference>
<feature type="compositionally biased region" description="Basic and acidic residues" evidence="5">
    <location>
        <begin position="358"/>
        <end position="367"/>
    </location>
</feature>
<feature type="compositionally biased region" description="Gly residues" evidence="5">
    <location>
        <begin position="305"/>
        <end position="318"/>
    </location>
</feature>
<evidence type="ECO:0000256" key="3">
    <source>
        <dbReference type="ARBA" id="ARBA00022741"/>
    </source>
</evidence>
<evidence type="ECO:0000256" key="1">
    <source>
        <dbReference type="ARBA" id="ARBA00005417"/>
    </source>
</evidence>
<evidence type="ECO:0000256" key="5">
    <source>
        <dbReference type="SAM" id="MobiDB-lite"/>
    </source>
</evidence>
<dbReference type="InterPro" id="IPR003593">
    <property type="entry name" value="AAA+_ATPase"/>
</dbReference>
<evidence type="ECO:0000256" key="4">
    <source>
        <dbReference type="ARBA" id="ARBA00022840"/>
    </source>
</evidence>
<dbReference type="CDD" id="cd03268">
    <property type="entry name" value="ABC_BcrA_bacitracin_resist"/>
    <property type="match status" value="1"/>
</dbReference>
<organism evidence="7">
    <name type="scientific">Nakamurella sp. A5-74</name>
    <dbReference type="NCBI Taxonomy" id="3158264"/>
    <lineage>
        <taxon>Bacteria</taxon>
        <taxon>Bacillati</taxon>
        <taxon>Actinomycetota</taxon>
        <taxon>Actinomycetes</taxon>
        <taxon>Nakamurellales</taxon>
        <taxon>Nakamurellaceae</taxon>
        <taxon>Nakamurella</taxon>
    </lineage>
</organism>
<evidence type="ECO:0000256" key="2">
    <source>
        <dbReference type="ARBA" id="ARBA00022448"/>
    </source>
</evidence>
<keyword evidence="2" id="KW-0813">Transport</keyword>
<dbReference type="InterPro" id="IPR003439">
    <property type="entry name" value="ABC_transporter-like_ATP-bd"/>
</dbReference>
<dbReference type="RefSeq" id="WP_353649802.1">
    <property type="nucleotide sequence ID" value="NZ_CP159218.1"/>
</dbReference>
<sequence>MIEANGLTKVYGRTVAVDNLSFTIRPGMVTGFLGPNGSGKSTTMRMILGLDRPQRGQATIGGRRYGDLKNPLRTVGSLLDANWVHPNRTARAHLRWMATANGIPRSRVEEVLGIVGLSSVAGKAAGKFSLGMKQRLGIASALLGDPEVLLFDEPVNGLDPEGIHWIRTFMKDLATQGRTVFVSSHLLSEMAQTADHLIVIGRGRLIADASTKEFVSQSTESSVLVRSPQLDRLPELLGTSGPGVSVRPSTDGAGLTVLNLPIERIGEIAAEHRIVLHELSPQTGSLEEAFIQLTGGSVEYSGQGRAPGSGGPIPGGQGFAAPPGHRFPDQPFPGGQGPAFSGPAGPPVQQSAPTRPSPTDRPDTEGR</sequence>
<protein>
    <submittedName>
        <fullName evidence="7">ABC transporter ATP-binding protein</fullName>
    </submittedName>
</protein>
<dbReference type="GO" id="GO:0016887">
    <property type="term" value="F:ATP hydrolysis activity"/>
    <property type="evidence" value="ECO:0007669"/>
    <property type="project" value="InterPro"/>
</dbReference>
<reference evidence="7" key="1">
    <citation type="submission" date="2024-05" db="EMBL/GenBank/DDBJ databases">
        <authorList>
            <person name="Cai S.Y."/>
            <person name="Jin L.M."/>
            <person name="Li H.R."/>
        </authorList>
    </citation>
    <scope>NUCLEOTIDE SEQUENCE</scope>
    <source>
        <strain evidence="7">A5-74</strain>
    </source>
</reference>